<reference evidence="5 6" key="1">
    <citation type="submission" date="2021-11" db="EMBL/GenBank/DDBJ databases">
        <title>Aliifidinibius sp. nov., a new bacterium isolated from saline soil.</title>
        <authorList>
            <person name="Galisteo C."/>
            <person name="De La Haba R."/>
            <person name="Sanchez-Porro C."/>
            <person name="Ventosa A."/>
        </authorList>
    </citation>
    <scope>NUCLEOTIDE SEQUENCE [LARGE SCALE GENOMIC DNA]</scope>
    <source>
        <strain evidence="5 6">KACC 190600</strain>
    </source>
</reference>
<evidence type="ECO:0000313" key="5">
    <source>
        <dbReference type="EMBL" id="MCW9712841.1"/>
    </source>
</evidence>
<evidence type="ECO:0000256" key="3">
    <source>
        <dbReference type="PROSITE-ProRule" id="PRU00524"/>
    </source>
</evidence>
<keyword evidence="1" id="KW-0677">Repeat</keyword>
<organism evidence="5 6">
    <name type="scientific">Fodinibius salicampi</name>
    <dbReference type="NCBI Taxonomy" id="1920655"/>
    <lineage>
        <taxon>Bacteria</taxon>
        <taxon>Pseudomonadati</taxon>
        <taxon>Balneolota</taxon>
        <taxon>Balneolia</taxon>
        <taxon>Balneolales</taxon>
        <taxon>Balneolaceae</taxon>
        <taxon>Fodinibius</taxon>
    </lineage>
</organism>
<feature type="repeat" description="Lumazine-binding" evidence="3">
    <location>
        <begin position="1"/>
        <end position="95"/>
    </location>
</feature>
<feature type="domain" description="Lumazine-binding" evidence="4">
    <location>
        <begin position="1"/>
        <end position="95"/>
    </location>
</feature>
<dbReference type="RefSeq" id="WP_265789122.1">
    <property type="nucleotide sequence ID" value="NZ_BAABRS010000002.1"/>
</dbReference>
<dbReference type="EC" id="2.5.1.9" evidence="2"/>
<dbReference type="NCBIfam" id="TIGR00187">
    <property type="entry name" value="ribE"/>
    <property type="match status" value="1"/>
</dbReference>
<dbReference type="InterPro" id="IPR001783">
    <property type="entry name" value="Lumazine-bd"/>
</dbReference>
<keyword evidence="5" id="KW-0808">Transferase</keyword>
<dbReference type="InterPro" id="IPR017938">
    <property type="entry name" value="Riboflavin_synthase-like_b-brl"/>
</dbReference>
<dbReference type="CDD" id="cd00402">
    <property type="entry name" value="Riboflavin_synthase_like"/>
    <property type="match status" value="1"/>
</dbReference>
<feature type="repeat" description="Lumazine-binding" evidence="3">
    <location>
        <begin position="96"/>
        <end position="192"/>
    </location>
</feature>
<evidence type="ECO:0000313" key="6">
    <source>
        <dbReference type="Proteomes" id="UP001207337"/>
    </source>
</evidence>
<name>A0ABT3PYC7_9BACT</name>
<dbReference type="Proteomes" id="UP001207337">
    <property type="component" value="Unassembled WGS sequence"/>
</dbReference>
<dbReference type="InterPro" id="IPR026017">
    <property type="entry name" value="Lumazine-bd_dom"/>
</dbReference>
<gene>
    <name evidence="5" type="ORF">LQ318_07985</name>
</gene>
<proteinExistence type="predicted"/>
<dbReference type="SUPFAM" id="SSF63380">
    <property type="entry name" value="Riboflavin synthase domain-like"/>
    <property type="match status" value="2"/>
</dbReference>
<dbReference type="NCBIfam" id="NF006767">
    <property type="entry name" value="PRK09289.1"/>
    <property type="match status" value="1"/>
</dbReference>
<dbReference type="Gene3D" id="2.40.30.20">
    <property type="match status" value="2"/>
</dbReference>
<dbReference type="PANTHER" id="PTHR21098:SF0">
    <property type="entry name" value="RIBOFLAVIN SYNTHASE"/>
    <property type="match status" value="1"/>
</dbReference>
<accession>A0ABT3PYC7</accession>
<dbReference type="PIRSF" id="PIRSF000498">
    <property type="entry name" value="Riboflavin_syn_A"/>
    <property type="match status" value="1"/>
</dbReference>
<dbReference type="GO" id="GO:0004746">
    <property type="term" value="F:riboflavin synthase activity"/>
    <property type="evidence" value="ECO:0007669"/>
    <property type="project" value="UniProtKB-EC"/>
</dbReference>
<keyword evidence="6" id="KW-1185">Reference proteome</keyword>
<dbReference type="PANTHER" id="PTHR21098">
    <property type="entry name" value="RIBOFLAVIN SYNTHASE ALPHA CHAIN"/>
    <property type="match status" value="1"/>
</dbReference>
<feature type="domain" description="Lumazine-binding" evidence="4">
    <location>
        <begin position="96"/>
        <end position="192"/>
    </location>
</feature>
<evidence type="ECO:0000256" key="1">
    <source>
        <dbReference type="ARBA" id="ARBA00022737"/>
    </source>
</evidence>
<dbReference type="EMBL" id="JAJNDC010000002">
    <property type="protein sequence ID" value="MCW9712841.1"/>
    <property type="molecule type" value="Genomic_DNA"/>
</dbReference>
<evidence type="ECO:0000256" key="2">
    <source>
        <dbReference type="NCBIfam" id="TIGR00187"/>
    </source>
</evidence>
<evidence type="ECO:0000259" key="4">
    <source>
        <dbReference type="PROSITE" id="PS51177"/>
    </source>
</evidence>
<dbReference type="PROSITE" id="PS51177">
    <property type="entry name" value="LUMAZINE_BIND"/>
    <property type="match status" value="2"/>
</dbReference>
<protein>
    <recommendedName>
        <fullName evidence="2">Riboflavin synthase</fullName>
        <ecNumber evidence="2">2.5.1.9</ecNumber>
    </recommendedName>
</protein>
<dbReference type="Pfam" id="PF00677">
    <property type="entry name" value="Lum_binding"/>
    <property type="match status" value="2"/>
</dbReference>
<comment type="caution">
    <text evidence="5">The sequence shown here is derived from an EMBL/GenBank/DDBJ whole genome shotgun (WGS) entry which is preliminary data.</text>
</comment>
<dbReference type="InterPro" id="IPR023366">
    <property type="entry name" value="ATP_synth_asu-like_sf"/>
</dbReference>
<sequence length="197" mass="21841">MFTGIIQEVGTIARVKDLQGGKELTIACEFSDQLQVDQSISINGVCHTVTAFDEYGFTVQSVEETLRKTNIGDLAQNDPVNLERSLHPDQLLDGHLVQGHVDAVGTIEKIDQEGTDYLFTISYPDEYQSLIVGRGSISVDGISLTVANEKDCQFTIAIIPYTYNHTNLNARETGDSVNLEFDVLGKYVVKYMESRED</sequence>